<feature type="transmembrane region" description="Helical" evidence="1">
    <location>
        <begin position="269"/>
        <end position="288"/>
    </location>
</feature>
<dbReference type="RefSeq" id="WP_221760748.1">
    <property type="nucleotide sequence ID" value="NZ_CAUOMF010000018.1"/>
</dbReference>
<dbReference type="EMBL" id="RJNA01000013">
    <property type="protein sequence ID" value="RSI42323.1"/>
    <property type="molecule type" value="Genomic_DNA"/>
</dbReference>
<evidence type="ECO:0000313" key="2">
    <source>
        <dbReference type="EMBL" id="RSI42323.1"/>
    </source>
</evidence>
<gene>
    <name evidence="2" type="ORF">D8872_08280</name>
</gene>
<dbReference type="Pfam" id="PF19528">
    <property type="entry name" value="DUF6056"/>
    <property type="match status" value="1"/>
</dbReference>
<sequence length="448" mass="52284">MQKDNHNHKYKYTFIFILVAVFFLVFLLNRFTLYTSDDFTYHFLYRQPFPDGHEQPIRNIFDLLLSQINHWKVWNGRFTGHTIVQVFMQFDKIVFDVINSVVFVTLCLLLDHLSSRFSTGSKIRYKSFYLIVIFLLLWWFLPEIGKTVLWVSGSGNYLWTAVLDLVWLSLIFKQKRFPYLLLLTIPLAFFVGAGNENTSPAIIMLVGLFSLYDWFIENRFPIERVLEIVFASGGFFLMLLSPGSRKRAGAISVFDGLYDKLHNLFQLSWGRYGVLYIILLLLVVYALFRQYLRKEQILTISFILMAHLACIYSLVVSNELPERIFFGASVLLILALLIPLKVIFVEEKKWVRGIAVYALLPVVIKFGMSYSNALSDVHDTYLVVKEQYEEVRLAKEKGQEFVTLRRYTEPRTLFNAYKGTANLGPSKDDWFNQWMAAYFEIEGIESAD</sequence>
<feature type="transmembrane region" description="Helical" evidence="1">
    <location>
        <begin position="12"/>
        <end position="31"/>
    </location>
</feature>
<dbReference type="AlphaFoldDB" id="A0A428AJ47"/>
<protein>
    <submittedName>
        <fullName evidence="2">Uncharacterized protein</fullName>
    </submittedName>
</protein>
<accession>A0A428AJ47</accession>
<keyword evidence="1" id="KW-0812">Transmembrane</keyword>
<organism evidence="2 3">
    <name type="scientific">Streptococcus cristatus</name>
    <dbReference type="NCBI Taxonomy" id="45634"/>
    <lineage>
        <taxon>Bacteria</taxon>
        <taxon>Bacillati</taxon>
        <taxon>Bacillota</taxon>
        <taxon>Bacilli</taxon>
        <taxon>Lactobacillales</taxon>
        <taxon>Streptococcaceae</taxon>
        <taxon>Streptococcus</taxon>
    </lineage>
</organism>
<keyword evidence="1" id="KW-0472">Membrane</keyword>
<name>A0A428AJ47_STRCR</name>
<feature type="transmembrane region" description="Helical" evidence="1">
    <location>
        <begin position="177"/>
        <end position="193"/>
    </location>
</feature>
<evidence type="ECO:0000313" key="3">
    <source>
        <dbReference type="Proteomes" id="UP000282617"/>
    </source>
</evidence>
<feature type="transmembrane region" description="Helical" evidence="1">
    <location>
        <begin position="324"/>
        <end position="344"/>
    </location>
</feature>
<reference evidence="2 3" key="1">
    <citation type="submission" date="2018-11" db="EMBL/GenBank/DDBJ databases">
        <title>Species Designations Belie Phenotypic and Genotypic Heterogeneity in Oral Streptococci.</title>
        <authorList>
            <person name="Velsko I."/>
        </authorList>
    </citation>
    <scope>NUCLEOTIDE SEQUENCE [LARGE SCALE GENOMIC DNA]</scope>
    <source>
        <strain evidence="2 3">BCC51</strain>
    </source>
</reference>
<feature type="transmembrane region" description="Helical" evidence="1">
    <location>
        <begin position="93"/>
        <end position="111"/>
    </location>
</feature>
<proteinExistence type="predicted"/>
<feature type="transmembrane region" description="Helical" evidence="1">
    <location>
        <begin position="199"/>
        <end position="216"/>
    </location>
</feature>
<feature type="transmembrane region" description="Helical" evidence="1">
    <location>
        <begin position="225"/>
        <end position="243"/>
    </location>
</feature>
<comment type="caution">
    <text evidence="2">The sequence shown here is derived from an EMBL/GenBank/DDBJ whole genome shotgun (WGS) entry which is preliminary data.</text>
</comment>
<keyword evidence="1" id="KW-1133">Transmembrane helix</keyword>
<feature type="transmembrane region" description="Helical" evidence="1">
    <location>
        <begin position="123"/>
        <end position="141"/>
    </location>
</feature>
<evidence type="ECO:0000256" key="1">
    <source>
        <dbReference type="SAM" id="Phobius"/>
    </source>
</evidence>
<feature type="transmembrane region" description="Helical" evidence="1">
    <location>
        <begin position="297"/>
        <end position="318"/>
    </location>
</feature>
<dbReference type="InterPro" id="IPR045691">
    <property type="entry name" value="DUF6056"/>
</dbReference>
<feature type="transmembrane region" description="Helical" evidence="1">
    <location>
        <begin position="147"/>
        <end position="170"/>
    </location>
</feature>
<dbReference type="Proteomes" id="UP000282617">
    <property type="component" value="Unassembled WGS sequence"/>
</dbReference>